<gene>
    <name evidence="2" type="ORF">I303_06424</name>
    <name evidence="3" type="ORF">I303_107023</name>
</gene>
<reference evidence="2" key="1">
    <citation type="submission" date="2013-07" db="EMBL/GenBank/DDBJ databases">
        <title>The Genome Sequence of Cryptococcus dejecticola CBS10117.</title>
        <authorList>
            <consortium name="The Broad Institute Genome Sequencing Platform"/>
            <person name="Cuomo C."/>
            <person name="Litvintseva A."/>
            <person name="Chen Y."/>
            <person name="Heitman J."/>
            <person name="Sun S."/>
            <person name="Springer D."/>
            <person name="Dromer F."/>
            <person name="Young S.K."/>
            <person name="Zeng Q."/>
            <person name="Gargeya S."/>
            <person name="Fitzgerald M."/>
            <person name="Abouelleil A."/>
            <person name="Alvarado L."/>
            <person name="Berlin A.M."/>
            <person name="Chapman S.B."/>
            <person name="Dewar J."/>
            <person name="Goldberg J."/>
            <person name="Griggs A."/>
            <person name="Gujja S."/>
            <person name="Hansen M."/>
            <person name="Howarth C."/>
            <person name="Imamovic A."/>
            <person name="Larimer J."/>
            <person name="McCowan C."/>
            <person name="Murphy C."/>
            <person name="Pearson M."/>
            <person name="Priest M."/>
            <person name="Roberts A."/>
            <person name="Saif S."/>
            <person name="Shea T."/>
            <person name="Sykes S."/>
            <person name="Wortman J."/>
            <person name="Nusbaum C."/>
            <person name="Birren B."/>
        </authorList>
    </citation>
    <scope>NUCLEOTIDE SEQUENCE [LARGE SCALE GENOMIC DNA]</scope>
    <source>
        <strain evidence="2">CBS 10117</strain>
    </source>
</reference>
<dbReference type="Proteomes" id="UP000078595">
    <property type="component" value="Chromosome 9"/>
</dbReference>
<organism evidence="2">
    <name type="scientific">Kwoniella dejecticola CBS 10117</name>
    <dbReference type="NCBI Taxonomy" id="1296121"/>
    <lineage>
        <taxon>Eukaryota</taxon>
        <taxon>Fungi</taxon>
        <taxon>Dikarya</taxon>
        <taxon>Basidiomycota</taxon>
        <taxon>Agaricomycotina</taxon>
        <taxon>Tremellomycetes</taxon>
        <taxon>Tremellales</taxon>
        <taxon>Cryptococcaceae</taxon>
        <taxon>Kwoniella</taxon>
    </lineage>
</organism>
<evidence type="ECO:0000256" key="1">
    <source>
        <dbReference type="SAM" id="MobiDB-lite"/>
    </source>
</evidence>
<evidence type="ECO:0000313" key="2">
    <source>
        <dbReference type="EMBL" id="OBR82867.1"/>
    </source>
</evidence>
<dbReference type="KEGG" id="kdj:28970123"/>
<evidence type="ECO:0008006" key="5">
    <source>
        <dbReference type="Google" id="ProtNLM"/>
    </source>
</evidence>
<sequence length="237" mass="27145">MPRNRTQKLKSKHSDQPKHTPNPFQLTLHITNLPPTIKPSHFTYILSHQVHYANLRRRGKRDPGITLIQIYHLPLAPAPSPPASRLIARHPICSSIFRDVIRRILCISSGFTVDDDDHSRARQGEAQRLDADKLESPPTSPTFPQESRVSERAVEEPEEVQGDHTEIPRGSESMSLSKTDEEVQTVAWIHFEDEDSLYQAKDILRSITIDGRKIVVKTDRFNGALLKRVWQRDKRSD</sequence>
<evidence type="ECO:0000313" key="3">
    <source>
        <dbReference type="EMBL" id="WWC64413.1"/>
    </source>
</evidence>
<evidence type="ECO:0000313" key="4">
    <source>
        <dbReference type="Proteomes" id="UP000078595"/>
    </source>
</evidence>
<dbReference type="VEuPathDB" id="FungiDB:I303_06424"/>
<reference evidence="3" key="3">
    <citation type="submission" date="2024-02" db="EMBL/GenBank/DDBJ databases">
        <title>Comparative genomics of Cryptococcus and Kwoniella reveals pathogenesis evolution and contrasting modes of karyotype evolution via chromosome fusion or intercentromeric recombination.</title>
        <authorList>
            <person name="Coelho M.A."/>
            <person name="David-Palma M."/>
            <person name="Shea T."/>
            <person name="Bowers K."/>
            <person name="McGinley-Smith S."/>
            <person name="Mohammad A.W."/>
            <person name="Gnirke A."/>
            <person name="Yurkov A.M."/>
            <person name="Nowrousian M."/>
            <person name="Sun S."/>
            <person name="Cuomo C.A."/>
            <person name="Heitman J."/>
        </authorList>
    </citation>
    <scope>NUCLEOTIDE SEQUENCE</scope>
    <source>
        <strain evidence="3">CBS 10117</strain>
    </source>
</reference>
<reference evidence="3" key="2">
    <citation type="submission" date="2013-07" db="EMBL/GenBank/DDBJ databases">
        <authorList>
            <consortium name="The Broad Institute Genome Sequencing Platform"/>
            <person name="Cuomo C."/>
            <person name="Litvintseva A."/>
            <person name="Chen Y."/>
            <person name="Heitman J."/>
            <person name="Sun S."/>
            <person name="Springer D."/>
            <person name="Dromer F."/>
            <person name="Young S.K."/>
            <person name="Zeng Q."/>
            <person name="Gargeya S."/>
            <person name="Fitzgerald M."/>
            <person name="Abouelleil A."/>
            <person name="Alvarado L."/>
            <person name="Berlin A.M."/>
            <person name="Chapman S.B."/>
            <person name="Dewar J."/>
            <person name="Goldberg J."/>
            <person name="Griggs A."/>
            <person name="Gujja S."/>
            <person name="Hansen M."/>
            <person name="Howarth C."/>
            <person name="Imamovic A."/>
            <person name="Larimer J."/>
            <person name="McCowan C."/>
            <person name="Murphy C."/>
            <person name="Pearson M."/>
            <person name="Priest M."/>
            <person name="Roberts A."/>
            <person name="Saif S."/>
            <person name="Shea T."/>
            <person name="Sykes S."/>
            <person name="Wortman J."/>
            <person name="Nusbaum C."/>
            <person name="Birren B."/>
        </authorList>
    </citation>
    <scope>NUCLEOTIDE SEQUENCE</scope>
    <source>
        <strain evidence="3">CBS 10117</strain>
    </source>
</reference>
<dbReference type="AlphaFoldDB" id="A0A1A5ZYH7"/>
<feature type="region of interest" description="Disordered" evidence="1">
    <location>
        <begin position="115"/>
        <end position="178"/>
    </location>
</feature>
<dbReference type="EMBL" id="KI894034">
    <property type="protein sequence ID" value="OBR82867.1"/>
    <property type="molecule type" value="Genomic_DNA"/>
</dbReference>
<dbReference type="RefSeq" id="XP_018260709.1">
    <property type="nucleotide sequence ID" value="XM_018409706.1"/>
</dbReference>
<name>A0A1A5ZYH7_9TREE</name>
<feature type="compositionally biased region" description="Basic and acidic residues" evidence="1">
    <location>
        <begin position="117"/>
        <end position="135"/>
    </location>
</feature>
<keyword evidence="4" id="KW-1185">Reference proteome</keyword>
<proteinExistence type="predicted"/>
<feature type="compositionally biased region" description="Basic residues" evidence="1">
    <location>
        <begin position="1"/>
        <end position="11"/>
    </location>
</feature>
<dbReference type="GeneID" id="28970123"/>
<feature type="region of interest" description="Disordered" evidence="1">
    <location>
        <begin position="1"/>
        <end position="22"/>
    </location>
</feature>
<dbReference type="OrthoDB" id="2574439at2759"/>
<accession>A0A1A5ZYH7</accession>
<feature type="compositionally biased region" description="Basic and acidic residues" evidence="1">
    <location>
        <begin position="148"/>
        <end position="169"/>
    </location>
</feature>
<protein>
    <recommendedName>
        <fullName evidence="5">RRM domain-containing protein</fullName>
    </recommendedName>
</protein>
<dbReference type="EMBL" id="CP144538">
    <property type="protein sequence ID" value="WWC64413.1"/>
    <property type="molecule type" value="Genomic_DNA"/>
</dbReference>